<sequence precursor="true">MHQTNYAFMYAALITVSFLWGTSFAAAKIGMYELEPLNLVIFRFLIASAVFGVVLLQTGTYRLLRRQDIPRFIVLGFLAITSYFYIQYTGLRYTTTINAALIVATSPIWTVLFSTMLGWDNITPLGLAGIVIAFTGVSVIITNGQLINLFNSSTITGDILLLINAVVWAGFTVYGKTILQKYRPFVAMAYIHIFGTLMLLPFAFVPSPFAPSPLYRHIGDLSWPTVMAALYLALLCSVYAYYIWYTGVEKLGAVRTVVFTYLNPLFAIIAGTWLLGEKPTVFTFAGGIMVVTGVYLTNRKPSATSTRLKTTPENQV</sequence>
<feature type="transmembrane region" description="Helical" evidence="7">
    <location>
        <begin position="39"/>
        <end position="57"/>
    </location>
</feature>
<keyword evidence="10" id="KW-1185">Reference proteome</keyword>
<reference evidence="9 10" key="1">
    <citation type="submission" date="2007-01" db="EMBL/GenBank/DDBJ databases">
        <title>Annotation of the draft genome assembly of Thermosinus carboxydivorans Nor1.</title>
        <authorList>
            <consortium name="US DOE Joint Genome Institute (JGI-ORNL)"/>
            <person name="Larimer F."/>
            <person name="Land M."/>
            <person name="Hauser L."/>
        </authorList>
    </citation>
    <scope>NUCLEOTIDE SEQUENCE [LARGE SCALE GENOMIC DNA]</scope>
    <source>
        <strain evidence="9 10">Nor1</strain>
    </source>
</reference>
<keyword evidence="4 7" id="KW-0812">Transmembrane</keyword>
<evidence type="ECO:0000313" key="10">
    <source>
        <dbReference type="Proteomes" id="UP000005139"/>
    </source>
</evidence>
<dbReference type="PANTHER" id="PTHR32322:SF18">
    <property type="entry name" value="S-ADENOSYLMETHIONINE_S-ADENOSYLHOMOCYSTEINE TRANSPORTER"/>
    <property type="match status" value="1"/>
</dbReference>
<comment type="similarity">
    <text evidence="2">Belongs to the EamA transporter family.</text>
</comment>
<dbReference type="RefSeq" id="WP_007288954.1">
    <property type="nucleotide sequence ID" value="NZ_AAWL01000005.1"/>
</dbReference>
<dbReference type="InterPro" id="IPR037185">
    <property type="entry name" value="EmrE-like"/>
</dbReference>
<dbReference type="OrthoDB" id="9799821at2"/>
<feature type="transmembrane region" description="Helical" evidence="7">
    <location>
        <begin position="281"/>
        <end position="298"/>
    </location>
</feature>
<dbReference type="EMBL" id="AAWL01000005">
    <property type="protein sequence ID" value="EAX47969.1"/>
    <property type="molecule type" value="Genomic_DNA"/>
</dbReference>
<organism evidence="9 10">
    <name type="scientific">Thermosinus carboxydivorans Nor1</name>
    <dbReference type="NCBI Taxonomy" id="401526"/>
    <lineage>
        <taxon>Bacteria</taxon>
        <taxon>Bacillati</taxon>
        <taxon>Bacillota</taxon>
        <taxon>Negativicutes</taxon>
        <taxon>Selenomonadales</taxon>
        <taxon>Sporomusaceae</taxon>
        <taxon>Thermosinus</taxon>
    </lineage>
</organism>
<feature type="transmembrane region" description="Helical" evidence="7">
    <location>
        <begin position="69"/>
        <end position="86"/>
    </location>
</feature>
<evidence type="ECO:0000256" key="2">
    <source>
        <dbReference type="ARBA" id="ARBA00007362"/>
    </source>
</evidence>
<gene>
    <name evidence="9" type="ORF">TcarDRAFT_1847</name>
</gene>
<dbReference type="SUPFAM" id="SSF103481">
    <property type="entry name" value="Multidrug resistance efflux transporter EmrE"/>
    <property type="match status" value="2"/>
</dbReference>
<accession>A1HPJ6</accession>
<keyword evidence="5 7" id="KW-1133">Transmembrane helix</keyword>
<evidence type="ECO:0000259" key="8">
    <source>
        <dbReference type="Pfam" id="PF00892"/>
    </source>
</evidence>
<comment type="subcellular location">
    <subcellularLocation>
        <location evidence="1">Cell membrane</location>
        <topology evidence="1">Multi-pass membrane protein</topology>
    </subcellularLocation>
</comment>
<evidence type="ECO:0000256" key="3">
    <source>
        <dbReference type="ARBA" id="ARBA00022475"/>
    </source>
</evidence>
<feature type="transmembrane region" description="Helical" evidence="7">
    <location>
        <begin position="7"/>
        <end position="27"/>
    </location>
</feature>
<dbReference type="InterPro" id="IPR000620">
    <property type="entry name" value="EamA_dom"/>
</dbReference>
<dbReference type="AlphaFoldDB" id="A1HPJ6"/>
<comment type="caution">
    <text evidence="9">The sequence shown here is derived from an EMBL/GenBank/DDBJ whole genome shotgun (WGS) entry which is preliminary data.</text>
</comment>
<feature type="domain" description="EamA" evidence="8">
    <location>
        <begin position="10"/>
        <end position="141"/>
    </location>
</feature>
<dbReference type="GO" id="GO:0005886">
    <property type="term" value="C:plasma membrane"/>
    <property type="evidence" value="ECO:0007669"/>
    <property type="project" value="UniProtKB-SubCell"/>
</dbReference>
<evidence type="ECO:0000256" key="4">
    <source>
        <dbReference type="ARBA" id="ARBA00022692"/>
    </source>
</evidence>
<dbReference type="InterPro" id="IPR050638">
    <property type="entry name" value="AA-Vitamin_Transporters"/>
</dbReference>
<feature type="transmembrane region" description="Helical" evidence="7">
    <location>
        <begin position="125"/>
        <end position="147"/>
    </location>
</feature>
<dbReference type="PANTHER" id="PTHR32322">
    <property type="entry name" value="INNER MEMBRANE TRANSPORTER"/>
    <property type="match status" value="1"/>
</dbReference>
<evidence type="ECO:0000256" key="5">
    <source>
        <dbReference type="ARBA" id="ARBA00022989"/>
    </source>
</evidence>
<feature type="transmembrane region" description="Helical" evidence="7">
    <location>
        <begin position="92"/>
        <end position="113"/>
    </location>
</feature>
<evidence type="ECO:0000313" key="9">
    <source>
        <dbReference type="EMBL" id="EAX47969.1"/>
    </source>
</evidence>
<protein>
    <recommendedName>
        <fullName evidence="8">EamA domain-containing protein</fullName>
    </recommendedName>
</protein>
<dbReference type="eggNOG" id="COG0697">
    <property type="taxonomic scope" value="Bacteria"/>
</dbReference>
<keyword evidence="6 7" id="KW-0472">Membrane</keyword>
<feature type="transmembrane region" description="Helical" evidence="7">
    <location>
        <begin position="159"/>
        <end position="179"/>
    </location>
</feature>
<feature type="transmembrane region" description="Helical" evidence="7">
    <location>
        <begin position="186"/>
        <end position="205"/>
    </location>
</feature>
<name>A1HPJ6_9FIRM</name>
<dbReference type="Pfam" id="PF00892">
    <property type="entry name" value="EamA"/>
    <property type="match status" value="2"/>
</dbReference>
<proteinExistence type="inferred from homology"/>
<reference evidence="9 10" key="2">
    <citation type="submission" date="2007-01" db="EMBL/GenBank/DDBJ databases">
        <title>Sequencing of the draft genome and assembly of Thermosinus carboxydivorans Nor1.</title>
        <authorList>
            <consortium name="US DOE Joint Genome Institute (JGI-PGF)"/>
            <person name="Copeland A."/>
            <person name="Lucas S."/>
            <person name="Lapidus A."/>
            <person name="Barry K."/>
            <person name="Glavina del Rio T."/>
            <person name="Dalin E."/>
            <person name="Tice H."/>
            <person name="Bruce D."/>
            <person name="Pitluck S."/>
            <person name="Richardson P."/>
        </authorList>
    </citation>
    <scope>NUCLEOTIDE SEQUENCE [LARGE SCALE GENOMIC DNA]</scope>
    <source>
        <strain evidence="9 10">Nor1</strain>
    </source>
</reference>
<evidence type="ECO:0000256" key="7">
    <source>
        <dbReference type="SAM" id="Phobius"/>
    </source>
</evidence>
<dbReference type="Proteomes" id="UP000005139">
    <property type="component" value="Unassembled WGS sequence"/>
</dbReference>
<evidence type="ECO:0000256" key="6">
    <source>
        <dbReference type="ARBA" id="ARBA00023136"/>
    </source>
</evidence>
<keyword evidence="3" id="KW-1003">Cell membrane</keyword>
<feature type="transmembrane region" description="Helical" evidence="7">
    <location>
        <begin position="256"/>
        <end position="275"/>
    </location>
</feature>
<feature type="transmembrane region" description="Helical" evidence="7">
    <location>
        <begin position="225"/>
        <end position="244"/>
    </location>
</feature>
<feature type="domain" description="EamA" evidence="8">
    <location>
        <begin position="156"/>
        <end position="298"/>
    </location>
</feature>
<evidence type="ECO:0000256" key="1">
    <source>
        <dbReference type="ARBA" id="ARBA00004651"/>
    </source>
</evidence>